<organism evidence="1 2">
    <name type="scientific">Anaerospora hongkongensis</name>
    <dbReference type="NCBI Taxonomy" id="244830"/>
    <lineage>
        <taxon>Bacteria</taxon>
        <taxon>Bacillati</taxon>
        <taxon>Bacillota</taxon>
        <taxon>Negativicutes</taxon>
        <taxon>Selenomonadales</taxon>
        <taxon>Sporomusaceae</taxon>
        <taxon>Anaerospora</taxon>
    </lineage>
</organism>
<dbReference type="Pfam" id="PF02583">
    <property type="entry name" value="Trns_repr_metal"/>
    <property type="match status" value="1"/>
</dbReference>
<dbReference type="AlphaFoldDB" id="A0A4R1Q045"/>
<sequence length="89" mass="10028">MLNKKEKQELKLRLKKISGQINGIDKMIDDGRYCVDILQQLTAARAAMNQVSLLILESHTKSCVVNAIKEDRADDAIGELIDVVRKFSK</sequence>
<dbReference type="GO" id="GO:0045892">
    <property type="term" value="P:negative regulation of DNA-templated transcription"/>
    <property type="evidence" value="ECO:0007669"/>
    <property type="project" value="UniProtKB-ARBA"/>
</dbReference>
<keyword evidence="1" id="KW-0238">DNA-binding</keyword>
<dbReference type="OrthoDB" id="9811244at2"/>
<dbReference type="PANTHER" id="PTHR33677">
    <property type="entry name" value="TRANSCRIPTIONAL REPRESSOR FRMR-RELATED"/>
    <property type="match status" value="1"/>
</dbReference>
<dbReference type="GO" id="GO:0003677">
    <property type="term" value="F:DNA binding"/>
    <property type="evidence" value="ECO:0007669"/>
    <property type="project" value="UniProtKB-KW"/>
</dbReference>
<keyword evidence="2" id="KW-1185">Reference proteome</keyword>
<accession>A0A4R1Q045</accession>
<evidence type="ECO:0000313" key="2">
    <source>
        <dbReference type="Proteomes" id="UP000295063"/>
    </source>
</evidence>
<name>A0A4R1Q045_9FIRM</name>
<dbReference type="RefSeq" id="WP_132077134.1">
    <property type="nucleotide sequence ID" value="NZ_SLUI01000003.1"/>
</dbReference>
<dbReference type="Gene3D" id="1.20.58.1000">
    <property type="entry name" value="Metal-sensitive repressor, helix protomer"/>
    <property type="match status" value="1"/>
</dbReference>
<dbReference type="InterPro" id="IPR003735">
    <property type="entry name" value="Metal_Tscrpt_repr"/>
</dbReference>
<reference evidence="1 2" key="1">
    <citation type="submission" date="2019-03" db="EMBL/GenBank/DDBJ databases">
        <title>Genomic Encyclopedia of Type Strains, Phase IV (KMG-IV): sequencing the most valuable type-strain genomes for metagenomic binning, comparative biology and taxonomic classification.</title>
        <authorList>
            <person name="Goeker M."/>
        </authorList>
    </citation>
    <scope>NUCLEOTIDE SEQUENCE [LARGE SCALE GENOMIC DNA]</scope>
    <source>
        <strain evidence="1 2">DSM 15969</strain>
    </source>
</reference>
<gene>
    <name evidence="1" type="ORF">EV210_103289</name>
</gene>
<dbReference type="PANTHER" id="PTHR33677:SF3">
    <property type="entry name" value="COPPER-SENSING TRANSCRIPTIONAL REPRESSOR RICR"/>
    <property type="match status" value="1"/>
</dbReference>
<proteinExistence type="predicted"/>
<dbReference type="EMBL" id="SLUI01000003">
    <property type="protein sequence ID" value="TCL38806.1"/>
    <property type="molecule type" value="Genomic_DNA"/>
</dbReference>
<dbReference type="GO" id="GO:0046872">
    <property type="term" value="F:metal ion binding"/>
    <property type="evidence" value="ECO:0007669"/>
    <property type="project" value="InterPro"/>
</dbReference>
<dbReference type="Proteomes" id="UP000295063">
    <property type="component" value="Unassembled WGS sequence"/>
</dbReference>
<comment type="caution">
    <text evidence="1">The sequence shown here is derived from an EMBL/GenBank/DDBJ whole genome shotgun (WGS) entry which is preliminary data.</text>
</comment>
<dbReference type="InterPro" id="IPR038390">
    <property type="entry name" value="Metal_Tscrpt_repr_sf"/>
</dbReference>
<protein>
    <submittedName>
        <fullName evidence="1">DNA-binding FrmR family transcriptional regulator</fullName>
    </submittedName>
</protein>
<dbReference type="CDD" id="cd10148">
    <property type="entry name" value="CsoR-like_DUF156"/>
    <property type="match status" value="1"/>
</dbReference>
<evidence type="ECO:0000313" key="1">
    <source>
        <dbReference type="EMBL" id="TCL38806.1"/>
    </source>
</evidence>